<dbReference type="Proteomes" id="UP000887577">
    <property type="component" value="Unplaced"/>
</dbReference>
<dbReference type="Pfam" id="PF09776">
    <property type="entry name" value="Mitoc_L55"/>
    <property type="match status" value="1"/>
</dbReference>
<keyword evidence="1" id="KW-1185">Reference proteome</keyword>
<dbReference type="Gene3D" id="6.20.130.20">
    <property type="entry name" value="Mitochondrial ribosomal protein L55"/>
    <property type="match status" value="1"/>
</dbReference>
<dbReference type="PANTHER" id="PTHR34095:SF1">
    <property type="entry name" value="LARGE RIBOSOMAL SUBUNIT PROTEIN ML55"/>
    <property type="match status" value="1"/>
</dbReference>
<dbReference type="AlphaFoldDB" id="A0A914Y1S3"/>
<dbReference type="InterPro" id="IPR018615">
    <property type="entry name" value="Ribosomal_mL55"/>
</dbReference>
<dbReference type="GO" id="GO:0005762">
    <property type="term" value="C:mitochondrial large ribosomal subunit"/>
    <property type="evidence" value="ECO:0007669"/>
    <property type="project" value="InterPro"/>
</dbReference>
<dbReference type="GO" id="GO:0003735">
    <property type="term" value="F:structural constituent of ribosome"/>
    <property type="evidence" value="ECO:0007669"/>
    <property type="project" value="InterPro"/>
</dbReference>
<organism evidence="1 2">
    <name type="scientific">Panagrolaimus superbus</name>
    <dbReference type="NCBI Taxonomy" id="310955"/>
    <lineage>
        <taxon>Eukaryota</taxon>
        <taxon>Metazoa</taxon>
        <taxon>Ecdysozoa</taxon>
        <taxon>Nematoda</taxon>
        <taxon>Chromadorea</taxon>
        <taxon>Rhabditida</taxon>
        <taxon>Tylenchina</taxon>
        <taxon>Panagrolaimomorpha</taxon>
        <taxon>Panagrolaimoidea</taxon>
        <taxon>Panagrolaimidae</taxon>
        <taxon>Panagrolaimus</taxon>
    </lineage>
</organism>
<proteinExistence type="predicted"/>
<evidence type="ECO:0000313" key="2">
    <source>
        <dbReference type="WBParaSite" id="PSU_v2.g12732.t1"/>
    </source>
</evidence>
<dbReference type="WBParaSite" id="PSU_v2.g12732.t1">
    <property type="protein sequence ID" value="PSU_v2.g12732.t1"/>
    <property type="gene ID" value="PSU_v2.g12732"/>
</dbReference>
<reference evidence="2" key="1">
    <citation type="submission" date="2022-11" db="UniProtKB">
        <authorList>
            <consortium name="WormBaseParasite"/>
        </authorList>
    </citation>
    <scope>IDENTIFICATION</scope>
</reference>
<dbReference type="GO" id="GO:0006412">
    <property type="term" value="P:translation"/>
    <property type="evidence" value="ECO:0007669"/>
    <property type="project" value="TreeGrafter"/>
</dbReference>
<name>A0A914Y1S3_9BILA</name>
<protein>
    <submittedName>
        <fullName evidence="2">Uncharacterized protein</fullName>
    </submittedName>
</protein>
<accession>A0A914Y1S3</accession>
<evidence type="ECO:0000313" key="1">
    <source>
        <dbReference type="Proteomes" id="UP000887577"/>
    </source>
</evidence>
<sequence>MTSILQRLQILKPTFQAAFSTSSVNLNAYRASLGKIRRRKYIKEYETLIMHSDGSIVPARTKEPRHFIQFPANLSNLSEDERRQRLAARKPKTKKIKQEVIDDNFDLNQYTSMFNNKRKTS</sequence>
<dbReference type="InterPro" id="IPR044884">
    <property type="entry name" value="Ribosomal_mL55_sf"/>
</dbReference>
<dbReference type="PANTHER" id="PTHR34095">
    <property type="entry name" value="39S RIBOSOMAL PROTEIN L55, MITOCHONDRIAL"/>
    <property type="match status" value="1"/>
</dbReference>